<protein>
    <submittedName>
        <fullName evidence="2">Uncharacterized protein</fullName>
    </submittedName>
</protein>
<name>G0N7H7_CAEBE</name>
<dbReference type="Proteomes" id="UP000008068">
    <property type="component" value="Unassembled WGS sequence"/>
</dbReference>
<dbReference type="EMBL" id="GL379847">
    <property type="protein sequence ID" value="EGT54748.1"/>
    <property type="molecule type" value="Genomic_DNA"/>
</dbReference>
<dbReference type="HOGENOM" id="CLU_1866913_0_0_1"/>
<evidence type="ECO:0000256" key="1">
    <source>
        <dbReference type="SAM" id="SignalP"/>
    </source>
</evidence>
<accession>G0N7H7</accession>
<feature type="chain" id="PRO_5003404375" evidence="1">
    <location>
        <begin position="18"/>
        <end position="137"/>
    </location>
</feature>
<feature type="signal peptide" evidence="1">
    <location>
        <begin position="1"/>
        <end position="17"/>
    </location>
</feature>
<proteinExistence type="predicted"/>
<evidence type="ECO:0000313" key="3">
    <source>
        <dbReference type="Proteomes" id="UP000008068"/>
    </source>
</evidence>
<gene>
    <name evidence="2" type="ORF">CAEBREN_25654</name>
</gene>
<sequence>MNFGLILLYQVIKGVLGTGDLDRVVPGWSTLAQLGPVALGFEHNQVLQTGTLTVENLTADSRMFGPKTYKAYYAGKGVFLQRAGLRLVSVRTAPGSKHPVELVQVYNLEHTRLVIGGRKDAQLGREKEVLRARNARR</sequence>
<keyword evidence="1" id="KW-0732">Signal</keyword>
<keyword evidence="3" id="KW-1185">Reference proteome</keyword>
<reference evidence="3" key="1">
    <citation type="submission" date="2011-07" db="EMBL/GenBank/DDBJ databases">
        <authorList>
            <consortium name="Caenorhabditis brenneri Sequencing and Analysis Consortium"/>
            <person name="Wilson R.K."/>
        </authorList>
    </citation>
    <scope>NUCLEOTIDE SEQUENCE [LARGE SCALE GENOMIC DNA]</scope>
    <source>
        <strain evidence="3">PB2801</strain>
    </source>
</reference>
<dbReference type="InParanoid" id="G0N7H7"/>
<dbReference type="AlphaFoldDB" id="G0N7H7"/>
<organism evidence="3">
    <name type="scientific">Caenorhabditis brenneri</name>
    <name type="common">Nematode worm</name>
    <dbReference type="NCBI Taxonomy" id="135651"/>
    <lineage>
        <taxon>Eukaryota</taxon>
        <taxon>Metazoa</taxon>
        <taxon>Ecdysozoa</taxon>
        <taxon>Nematoda</taxon>
        <taxon>Chromadorea</taxon>
        <taxon>Rhabditida</taxon>
        <taxon>Rhabditina</taxon>
        <taxon>Rhabditomorpha</taxon>
        <taxon>Rhabditoidea</taxon>
        <taxon>Rhabditidae</taxon>
        <taxon>Peloderinae</taxon>
        <taxon>Caenorhabditis</taxon>
    </lineage>
</organism>
<evidence type="ECO:0000313" key="2">
    <source>
        <dbReference type="EMBL" id="EGT54748.1"/>
    </source>
</evidence>